<accession>A0AA88IFD4</accession>
<dbReference type="PANTHER" id="PTHR21258">
    <property type="entry name" value="DOCKING PROTEIN RELATED"/>
    <property type="match status" value="1"/>
</dbReference>
<dbReference type="EMBL" id="JAVRJZ010000002">
    <property type="protein sequence ID" value="KAK2725735.1"/>
    <property type="molecule type" value="Genomic_DNA"/>
</dbReference>
<dbReference type="Gene3D" id="2.30.29.30">
    <property type="entry name" value="Pleckstrin-homology domain (PH domain)/Phosphotyrosine-binding domain (PTB)"/>
    <property type="match status" value="1"/>
</dbReference>
<dbReference type="CDD" id="cd01202">
    <property type="entry name" value="PTB_FRS2"/>
    <property type="match status" value="1"/>
</dbReference>
<dbReference type="Pfam" id="PF02174">
    <property type="entry name" value="IRS"/>
    <property type="match status" value="1"/>
</dbReference>
<feature type="compositionally biased region" description="Polar residues" evidence="6">
    <location>
        <begin position="324"/>
        <end position="343"/>
    </location>
</feature>
<evidence type="ECO:0000256" key="1">
    <source>
        <dbReference type="ARBA" id="ARBA00004370"/>
    </source>
</evidence>
<keyword evidence="5" id="KW-0449">Lipoprotein</keyword>
<evidence type="ECO:0000256" key="2">
    <source>
        <dbReference type="ARBA" id="ARBA00022553"/>
    </source>
</evidence>
<evidence type="ECO:0000313" key="9">
    <source>
        <dbReference type="Proteomes" id="UP001187531"/>
    </source>
</evidence>
<evidence type="ECO:0000256" key="3">
    <source>
        <dbReference type="ARBA" id="ARBA00022707"/>
    </source>
</evidence>
<reference evidence="8" key="1">
    <citation type="submission" date="2023-07" db="EMBL/GenBank/DDBJ databases">
        <title>Chromosome-level genome assembly of Artemia franciscana.</title>
        <authorList>
            <person name="Jo E."/>
        </authorList>
    </citation>
    <scope>NUCLEOTIDE SEQUENCE</scope>
    <source>
        <tissue evidence="8">Whole body</tissue>
    </source>
</reference>
<keyword evidence="2" id="KW-0597">Phosphoprotein</keyword>
<dbReference type="InterPro" id="IPR038742">
    <property type="entry name" value="FRS2_PTB"/>
</dbReference>
<organism evidence="8 9">
    <name type="scientific">Artemia franciscana</name>
    <name type="common">Brine shrimp</name>
    <name type="synonym">Artemia sanfranciscana</name>
    <dbReference type="NCBI Taxonomy" id="6661"/>
    <lineage>
        <taxon>Eukaryota</taxon>
        <taxon>Metazoa</taxon>
        <taxon>Ecdysozoa</taxon>
        <taxon>Arthropoda</taxon>
        <taxon>Crustacea</taxon>
        <taxon>Branchiopoda</taxon>
        <taxon>Anostraca</taxon>
        <taxon>Artemiidae</taxon>
        <taxon>Artemia</taxon>
    </lineage>
</organism>
<evidence type="ECO:0000256" key="6">
    <source>
        <dbReference type="SAM" id="MobiDB-lite"/>
    </source>
</evidence>
<feature type="domain" description="IRS-type PTB" evidence="7">
    <location>
        <begin position="12"/>
        <end position="114"/>
    </location>
</feature>
<feature type="region of interest" description="Disordered" evidence="6">
    <location>
        <begin position="182"/>
        <end position="212"/>
    </location>
</feature>
<dbReference type="SMART" id="SM00310">
    <property type="entry name" value="PTBI"/>
    <property type="match status" value="1"/>
</dbReference>
<dbReference type="PANTHER" id="PTHR21258:SF55">
    <property type="entry name" value="FI23523P1"/>
    <property type="match status" value="1"/>
</dbReference>
<evidence type="ECO:0000256" key="5">
    <source>
        <dbReference type="ARBA" id="ARBA00023288"/>
    </source>
</evidence>
<dbReference type="AlphaFoldDB" id="A0AA88IFD4"/>
<evidence type="ECO:0000256" key="4">
    <source>
        <dbReference type="ARBA" id="ARBA00023136"/>
    </source>
</evidence>
<dbReference type="GO" id="GO:0005104">
    <property type="term" value="F:fibroblast growth factor receptor binding"/>
    <property type="evidence" value="ECO:0007669"/>
    <property type="project" value="TreeGrafter"/>
</dbReference>
<protein>
    <recommendedName>
        <fullName evidence="7">IRS-type PTB domain-containing protein</fullName>
    </recommendedName>
</protein>
<dbReference type="GO" id="GO:0005068">
    <property type="term" value="F:transmembrane receptor protein tyrosine kinase adaptor activity"/>
    <property type="evidence" value="ECO:0007669"/>
    <property type="project" value="TreeGrafter"/>
</dbReference>
<dbReference type="GO" id="GO:0008543">
    <property type="term" value="P:fibroblast growth factor receptor signaling pathway"/>
    <property type="evidence" value="ECO:0007669"/>
    <property type="project" value="TreeGrafter"/>
</dbReference>
<dbReference type="PROSITE" id="PS51064">
    <property type="entry name" value="IRS_PTB"/>
    <property type="match status" value="1"/>
</dbReference>
<keyword evidence="4" id="KW-0472">Membrane</keyword>
<dbReference type="InterPro" id="IPR050996">
    <property type="entry name" value="Docking_Protein_DOK"/>
</dbReference>
<gene>
    <name evidence="8" type="ORF">QYM36_000282</name>
</gene>
<dbReference type="InterPro" id="IPR002404">
    <property type="entry name" value="IRS_PTB"/>
</dbReference>
<dbReference type="InterPro" id="IPR011993">
    <property type="entry name" value="PH-like_dom_sf"/>
</dbReference>
<sequence length="408" mass="45940">MGCLASKMHTDKNDRLANIYEVMNVDDAGRRLYSGKLEVTDNELILFQRNKGPIRWPLKCLRRYGYDAQLFSFESGRRCPTGPGIYAFHCVRAEHLFYNVQAKIAARNERNDENRPLSMSWHPPVTNRNSLQAVRASSTRSSISSIPGIRPQMTSSRTLDLTPSIALASYEDEVSENPYLEPIRVSSQASTRPQSQASLDRESLRITSSPDLQERTNLYVNTPVSEKTSPKWNKMPVVPEHYIGLDDKENNDKHCYINVSPIKQKDMNPVIMSPEESHLYINVIPDQTLKSPTSDYLSSGSELTLRPEITPVNYVLLDLDRGSDSTNSQNQPLSPQGSESSYYPESPTKKTPEGNVPQSGYATIDFDKTAALSKSISENSEKDAEGLRRTRHSIVNRTFLRNNSSMSD</sequence>
<keyword evidence="3" id="KW-0519">Myristate</keyword>
<dbReference type="SUPFAM" id="SSF50729">
    <property type="entry name" value="PH domain-like"/>
    <property type="match status" value="1"/>
</dbReference>
<dbReference type="SMART" id="SM01244">
    <property type="entry name" value="IRS"/>
    <property type="match status" value="1"/>
</dbReference>
<comment type="caution">
    <text evidence="8">The sequence shown here is derived from an EMBL/GenBank/DDBJ whole genome shotgun (WGS) entry which is preliminary data.</text>
</comment>
<dbReference type="EMBL" id="JAVRJZ010000002">
    <property type="protein sequence ID" value="KAK2725736.1"/>
    <property type="molecule type" value="Genomic_DNA"/>
</dbReference>
<proteinExistence type="predicted"/>
<dbReference type="Proteomes" id="UP001187531">
    <property type="component" value="Unassembled WGS sequence"/>
</dbReference>
<keyword evidence="9" id="KW-1185">Reference proteome</keyword>
<feature type="compositionally biased region" description="Polar residues" evidence="6">
    <location>
        <begin position="185"/>
        <end position="198"/>
    </location>
</feature>
<evidence type="ECO:0000313" key="8">
    <source>
        <dbReference type="EMBL" id="KAK2725736.1"/>
    </source>
</evidence>
<name>A0AA88IFD4_ARTSF</name>
<evidence type="ECO:0000259" key="7">
    <source>
        <dbReference type="PROSITE" id="PS51064"/>
    </source>
</evidence>
<dbReference type="GO" id="GO:0005737">
    <property type="term" value="C:cytoplasm"/>
    <property type="evidence" value="ECO:0007669"/>
    <property type="project" value="TreeGrafter"/>
</dbReference>
<feature type="region of interest" description="Disordered" evidence="6">
    <location>
        <begin position="320"/>
        <end position="363"/>
    </location>
</feature>
<dbReference type="EMBL" id="JAVRJZ010000002">
    <property type="protein sequence ID" value="KAK2725737.1"/>
    <property type="molecule type" value="Genomic_DNA"/>
</dbReference>
<dbReference type="GO" id="GO:0016020">
    <property type="term" value="C:membrane"/>
    <property type="evidence" value="ECO:0007669"/>
    <property type="project" value="UniProtKB-SubCell"/>
</dbReference>
<comment type="subcellular location">
    <subcellularLocation>
        <location evidence="1">Membrane</location>
    </subcellularLocation>
</comment>